<dbReference type="GO" id="GO:0010557">
    <property type="term" value="P:positive regulation of macromolecule biosynthetic process"/>
    <property type="evidence" value="ECO:0007669"/>
    <property type="project" value="UniProtKB-ARBA"/>
</dbReference>
<feature type="region of interest" description="Disordered" evidence="13">
    <location>
        <begin position="471"/>
        <end position="510"/>
    </location>
</feature>
<keyword evidence="5 12" id="KW-0862">Zinc</keyword>
<keyword evidence="10" id="KW-0539">Nucleus</keyword>
<dbReference type="PROSITE" id="PS50102">
    <property type="entry name" value="RRM"/>
    <property type="match status" value="1"/>
</dbReference>
<evidence type="ECO:0000256" key="13">
    <source>
        <dbReference type="SAM" id="MobiDB-lite"/>
    </source>
</evidence>
<keyword evidence="8" id="KW-0175">Coiled coil</keyword>
<protein>
    <submittedName>
        <fullName evidence="17">DEKNAAC102168</fullName>
    </submittedName>
</protein>
<dbReference type="PROSITE" id="PS50103">
    <property type="entry name" value="ZF_C3H1"/>
    <property type="match status" value="1"/>
</dbReference>
<evidence type="ECO:0000256" key="11">
    <source>
        <dbReference type="PROSITE-ProRule" id="PRU00176"/>
    </source>
</evidence>
<dbReference type="InterPro" id="IPR000504">
    <property type="entry name" value="RRM_dom"/>
</dbReference>
<keyword evidence="9" id="KW-0804">Transcription</keyword>
<dbReference type="PANTHER" id="PTHR12603">
    <property type="entry name" value="CCR4-NOT TRANSCRIPTION COMPLEX RELATED"/>
    <property type="match status" value="1"/>
</dbReference>
<evidence type="ECO:0000256" key="1">
    <source>
        <dbReference type="ARBA" id="ARBA00004123"/>
    </source>
</evidence>
<dbReference type="InParanoid" id="A0A448YK75"/>
<proteinExistence type="predicted"/>
<evidence type="ECO:0000259" key="14">
    <source>
        <dbReference type="PROSITE" id="PS50089"/>
    </source>
</evidence>
<dbReference type="AlphaFoldDB" id="A0A448YK75"/>
<evidence type="ECO:0000313" key="17">
    <source>
        <dbReference type="EMBL" id="VEU21253.1"/>
    </source>
</evidence>
<feature type="domain" description="RING-type" evidence="14">
    <location>
        <begin position="18"/>
        <end position="63"/>
    </location>
</feature>
<dbReference type="FunFam" id="3.30.70.330:FF:000257">
    <property type="entry name" value="CCR4-NOT core complex subunit Not4"/>
    <property type="match status" value="1"/>
</dbReference>
<feature type="domain" description="RRM" evidence="15">
    <location>
        <begin position="122"/>
        <end position="217"/>
    </location>
</feature>
<feature type="compositionally biased region" description="Low complexity" evidence="13">
    <location>
        <begin position="344"/>
        <end position="365"/>
    </location>
</feature>
<feature type="zinc finger region" description="C3H1-type" evidence="12">
    <location>
        <begin position="214"/>
        <end position="241"/>
    </location>
</feature>
<evidence type="ECO:0000256" key="10">
    <source>
        <dbReference type="ARBA" id="ARBA00023242"/>
    </source>
</evidence>
<dbReference type="FunFam" id="3.30.40.10:FF:000006">
    <property type="entry name" value="CCR4-NOT transcription complex subunit 4"/>
    <property type="match status" value="1"/>
</dbReference>
<dbReference type="EMBL" id="CAACVR010000011">
    <property type="protein sequence ID" value="VEU21253.1"/>
    <property type="molecule type" value="Genomic_DNA"/>
</dbReference>
<dbReference type="GO" id="GO:0008270">
    <property type="term" value="F:zinc ion binding"/>
    <property type="evidence" value="ECO:0007669"/>
    <property type="project" value="UniProtKB-KW"/>
</dbReference>
<evidence type="ECO:0000256" key="8">
    <source>
        <dbReference type="ARBA" id="ARBA00023054"/>
    </source>
</evidence>
<evidence type="ECO:0000313" key="18">
    <source>
        <dbReference type="Proteomes" id="UP000290900"/>
    </source>
</evidence>
<keyword evidence="4 12" id="KW-0863">Zinc-finger</keyword>
<dbReference type="GO" id="GO:0000956">
    <property type="term" value="P:nuclear-transcribed mRNA catabolic process"/>
    <property type="evidence" value="ECO:0007669"/>
    <property type="project" value="UniProtKB-ARBA"/>
</dbReference>
<dbReference type="OrthoDB" id="1923159at2759"/>
<keyword evidence="3 12" id="KW-0479">Metal-binding</keyword>
<evidence type="ECO:0000256" key="7">
    <source>
        <dbReference type="ARBA" id="ARBA00023015"/>
    </source>
</evidence>
<sequence>MSDHSDSFISDDDDSEVCPLCVEPMDVTDRSFKPCPCGYQICQFCYNNIRTNPELNGRCPACRRPYDDKNIEYTPVDADDLKQQQQKSERRKREKRQQEKERKDAEMAKRHHLAGVRVIQKNLVYVVGLNPLCPPEDLPSLLRSDKYFGQYGRILKIVINKRAVGPGSHHPAPPPGANPSYGVYVTFAKKEDAGRCIRSIDGSVSDGRILKAAYGTTKYCSSYLRGVPCPNPNCMFLHEPGEEADTFSRQDLSTRSVNSRMQQEQLQQERVAMHGLVTPLPESDNNSPHVSHVQLNNIHHAHEPALPSTASWGKGNGNGSSSNSHQSLPPETLSAFPTLGDALQKAQRQQQQQIQQQQQQQQQQQSKKKDKRDKDSKGGVVLDRTLLSYKMIGESLKQLNNQDEFSYTIRPAFRKEANDGSSFLLFHTVDMDTLEKKDMGSLEDDTEKQHMQQLVDSLLFTPYSKNYTYKPVLQGASNTPSPQESQPQLQMQAVPGEQQQQQQQQFLQPRVGTPVQQQATQQFLQQQFLQQQFLQQQRQQQQRQQTGTPPPPGLFNPSATEMNNKSHSTELLNQLMGKKVAA</sequence>
<evidence type="ECO:0000256" key="2">
    <source>
        <dbReference type="ARBA" id="ARBA00022491"/>
    </source>
</evidence>
<dbReference type="InterPro" id="IPR034261">
    <property type="entry name" value="CNOT4_RRM"/>
</dbReference>
<evidence type="ECO:0000256" key="6">
    <source>
        <dbReference type="ARBA" id="ARBA00022884"/>
    </source>
</evidence>
<gene>
    <name evidence="17" type="ORF">BRENAR_LOCUS1988</name>
</gene>
<dbReference type="InterPro" id="IPR035979">
    <property type="entry name" value="RBD_domain_sf"/>
</dbReference>
<evidence type="ECO:0000256" key="4">
    <source>
        <dbReference type="ARBA" id="ARBA00022771"/>
    </source>
</evidence>
<dbReference type="InterPro" id="IPR003954">
    <property type="entry name" value="RRM_euk-type"/>
</dbReference>
<feature type="domain" description="C3H1-type" evidence="16">
    <location>
        <begin position="214"/>
        <end position="241"/>
    </location>
</feature>
<keyword evidence="7" id="KW-0805">Transcription regulation</keyword>
<dbReference type="Gene3D" id="3.30.40.10">
    <property type="entry name" value="Zinc/RING finger domain, C3HC4 (zinc finger)"/>
    <property type="match status" value="1"/>
</dbReference>
<dbReference type="GO" id="GO:0005634">
    <property type="term" value="C:nucleus"/>
    <property type="evidence" value="ECO:0007669"/>
    <property type="project" value="UniProtKB-SubCell"/>
</dbReference>
<evidence type="ECO:0000256" key="3">
    <source>
        <dbReference type="ARBA" id="ARBA00022723"/>
    </source>
</evidence>
<keyword evidence="2" id="KW-0678">Repressor</keyword>
<dbReference type="CDD" id="cd16618">
    <property type="entry name" value="mRING-HC-C4C4_CNOT4"/>
    <property type="match status" value="1"/>
</dbReference>
<dbReference type="GO" id="GO:0030015">
    <property type="term" value="C:CCR4-NOT core complex"/>
    <property type="evidence" value="ECO:0007669"/>
    <property type="project" value="UniProtKB-ARBA"/>
</dbReference>
<evidence type="ECO:0000259" key="16">
    <source>
        <dbReference type="PROSITE" id="PS50103"/>
    </source>
</evidence>
<evidence type="ECO:0000256" key="5">
    <source>
        <dbReference type="ARBA" id="ARBA00022833"/>
    </source>
</evidence>
<feature type="region of interest" description="Disordered" evidence="13">
    <location>
        <begin position="305"/>
        <end position="380"/>
    </location>
</feature>
<dbReference type="InterPro" id="IPR001841">
    <property type="entry name" value="Znf_RING"/>
</dbReference>
<dbReference type="InterPro" id="IPR039780">
    <property type="entry name" value="Mot2"/>
</dbReference>
<dbReference type="GO" id="GO:0061630">
    <property type="term" value="F:ubiquitin protein ligase activity"/>
    <property type="evidence" value="ECO:0007669"/>
    <property type="project" value="UniProtKB-ARBA"/>
</dbReference>
<dbReference type="InterPro" id="IPR012677">
    <property type="entry name" value="Nucleotide-bd_a/b_plait_sf"/>
</dbReference>
<name>A0A448YK75_BRENA</name>
<reference evidence="17 18" key="1">
    <citation type="submission" date="2018-12" db="EMBL/GenBank/DDBJ databases">
        <authorList>
            <person name="Tiukova I."/>
            <person name="Dainat J."/>
        </authorList>
    </citation>
    <scope>NUCLEOTIDE SEQUENCE [LARGE SCALE GENOMIC DNA]</scope>
</reference>
<feature type="region of interest" description="Disordered" evidence="13">
    <location>
        <begin position="248"/>
        <end position="267"/>
    </location>
</feature>
<feature type="compositionally biased region" description="Low complexity" evidence="13">
    <location>
        <begin position="534"/>
        <end position="546"/>
    </location>
</feature>
<dbReference type="SUPFAM" id="SSF57850">
    <property type="entry name" value="RING/U-box"/>
    <property type="match status" value="1"/>
</dbReference>
<dbReference type="STRING" id="13370.A0A448YK75"/>
<dbReference type="InterPro" id="IPR039515">
    <property type="entry name" value="NOT4_mRING-HC-C4C4"/>
</dbReference>
<feature type="region of interest" description="Disordered" evidence="13">
    <location>
        <begin position="534"/>
        <end position="582"/>
    </location>
</feature>
<dbReference type="PROSITE" id="PS50089">
    <property type="entry name" value="ZF_RING_2"/>
    <property type="match status" value="1"/>
</dbReference>
<dbReference type="Proteomes" id="UP000290900">
    <property type="component" value="Unassembled WGS sequence"/>
</dbReference>
<comment type="subcellular location">
    <subcellularLocation>
        <location evidence="1">Nucleus</location>
    </subcellularLocation>
</comment>
<dbReference type="PANTHER" id="PTHR12603:SF0">
    <property type="entry name" value="CCR4-NOT TRANSCRIPTION COMPLEX SUBUNIT 4"/>
    <property type="match status" value="1"/>
</dbReference>
<accession>A0A448YK75</accession>
<organism evidence="17 18">
    <name type="scientific">Brettanomyces naardenensis</name>
    <name type="common">Yeast</name>
    <dbReference type="NCBI Taxonomy" id="13370"/>
    <lineage>
        <taxon>Eukaryota</taxon>
        <taxon>Fungi</taxon>
        <taxon>Dikarya</taxon>
        <taxon>Ascomycota</taxon>
        <taxon>Saccharomycotina</taxon>
        <taxon>Pichiomycetes</taxon>
        <taxon>Pichiales</taxon>
        <taxon>Pichiaceae</taxon>
        <taxon>Brettanomyces</taxon>
    </lineage>
</organism>
<dbReference type="GO" id="GO:0051254">
    <property type="term" value="P:positive regulation of RNA metabolic process"/>
    <property type="evidence" value="ECO:0007669"/>
    <property type="project" value="UniProtKB-ARBA"/>
</dbReference>
<dbReference type="SUPFAM" id="SSF54928">
    <property type="entry name" value="RNA-binding domain, RBD"/>
    <property type="match status" value="1"/>
</dbReference>
<dbReference type="CDD" id="cd22249">
    <property type="entry name" value="UDM1_RNF168_RNF169-like"/>
    <property type="match status" value="1"/>
</dbReference>
<evidence type="ECO:0000256" key="9">
    <source>
        <dbReference type="ARBA" id="ARBA00023163"/>
    </source>
</evidence>
<keyword evidence="18" id="KW-1185">Reference proteome</keyword>
<feature type="compositionally biased region" description="Polar residues" evidence="13">
    <location>
        <begin position="557"/>
        <end position="572"/>
    </location>
</feature>
<dbReference type="GO" id="GO:0016567">
    <property type="term" value="P:protein ubiquitination"/>
    <property type="evidence" value="ECO:0007669"/>
    <property type="project" value="TreeGrafter"/>
</dbReference>
<feature type="region of interest" description="Disordered" evidence="13">
    <location>
        <begin position="73"/>
        <end position="109"/>
    </location>
</feature>
<dbReference type="GO" id="GO:0003723">
    <property type="term" value="F:RNA binding"/>
    <property type="evidence" value="ECO:0007669"/>
    <property type="project" value="UniProtKB-UniRule"/>
</dbReference>
<dbReference type="Pfam" id="PF14570">
    <property type="entry name" value="zf-RING_4"/>
    <property type="match status" value="1"/>
</dbReference>
<evidence type="ECO:0000256" key="12">
    <source>
        <dbReference type="PROSITE-ProRule" id="PRU00723"/>
    </source>
</evidence>
<dbReference type="InterPro" id="IPR000571">
    <property type="entry name" value="Znf_CCCH"/>
</dbReference>
<keyword evidence="6 11" id="KW-0694">RNA-binding</keyword>
<dbReference type="Gene3D" id="3.30.70.330">
    <property type="match status" value="1"/>
</dbReference>
<evidence type="ECO:0000259" key="15">
    <source>
        <dbReference type="PROSITE" id="PS50102"/>
    </source>
</evidence>
<dbReference type="FunCoup" id="A0A448YK75">
    <property type="interactions" value="417"/>
</dbReference>
<dbReference type="InterPro" id="IPR013083">
    <property type="entry name" value="Znf_RING/FYVE/PHD"/>
</dbReference>
<dbReference type="SMART" id="SM00361">
    <property type="entry name" value="RRM_1"/>
    <property type="match status" value="1"/>
</dbReference>
<feature type="compositionally biased region" description="Polar residues" evidence="13">
    <location>
        <begin position="475"/>
        <end position="491"/>
    </location>
</feature>
<dbReference type="CDD" id="cd12438">
    <property type="entry name" value="RRM_CNOT4"/>
    <property type="match status" value="1"/>
</dbReference>
<feature type="compositionally biased region" description="Basic and acidic residues" evidence="13">
    <location>
        <begin position="96"/>
        <end position="108"/>
    </location>
</feature>